<dbReference type="FunFam" id="1.10.150.50:FF:000002">
    <property type="entry name" value="PTPRF interacting protein alpha 1"/>
    <property type="match status" value="1"/>
</dbReference>
<dbReference type="Proteomes" id="UP001214576">
    <property type="component" value="Unassembled WGS sequence"/>
</dbReference>
<evidence type="ECO:0000313" key="7">
    <source>
        <dbReference type="Proteomes" id="UP001214576"/>
    </source>
</evidence>
<keyword evidence="2 3" id="KW-0175">Coiled coil</keyword>
<dbReference type="Pfam" id="PF25526">
    <property type="entry name" value="LIP-1"/>
    <property type="match status" value="1"/>
</dbReference>
<dbReference type="PANTHER" id="PTHR12587">
    <property type="entry name" value="LAR INTERACTING PROTEIN LIP -RELATED PROTEIN"/>
    <property type="match status" value="1"/>
</dbReference>
<feature type="domain" description="SAM" evidence="5">
    <location>
        <begin position="358"/>
        <end position="415"/>
    </location>
</feature>
<proteinExistence type="predicted"/>
<keyword evidence="7" id="KW-1185">Reference proteome</keyword>
<dbReference type="InterPro" id="IPR037622">
    <property type="entry name" value="LIP-1_SAM_3"/>
</dbReference>
<feature type="domain" description="SAM" evidence="5">
    <location>
        <begin position="259"/>
        <end position="332"/>
    </location>
</feature>
<dbReference type="Gene3D" id="1.10.150.50">
    <property type="entry name" value="Transcription Factor, Ets-1"/>
    <property type="match status" value="3"/>
</dbReference>
<dbReference type="InterPro" id="IPR057892">
    <property type="entry name" value="LIP-1_CC2"/>
</dbReference>
<evidence type="ECO:0000256" key="1">
    <source>
        <dbReference type="ARBA" id="ARBA00022737"/>
    </source>
</evidence>
<evidence type="ECO:0000259" key="5">
    <source>
        <dbReference type="PROSITE" id="PS50105"/>
    </source>
</evidence>
<dbReference type="CDD" id="cd09568">
    <property type="entry name" value="SAM_liprin-alpha1_2_3_4_repeat3"/>
    <property type="match status" value="1"/>
</dbReference>
<dbReference type="InterPro" id="IPR001660">
    <property type="entry name" value="SAM"/>
</dbReference>
<feature type="coiled-coil region" evidence="3">
    <location>
        <begin position="17"/>
        <end position="79"/>
    </location>
</feature>
<dbReference type="EMBL" id="JAKZEL010000015">
    <property type="protein sequence ID" value="KAI4537166.1"/>
    <property type="molecule type" value="Genomic_DNA"/>
</dbReference>
<dbReference type="SMART" id="SM00454">
    <property type="entry name" value="SAM"/>
    <property type="match status" value="3"/>
</dbReference>
<feature type="region of interest" description="Disordered" evidence="4">
    <location>
        <begin position="142"/>
        <end position="172"/>
    </location>
</feature>
<organism evidence="6 7">
    <name type="scientific">Ovis ammon polii</name>
    <dbReference type="NCBI Taxonomy" id="230172"/>
    <lineage>
        <taxon>Eukaryota</taxon>
        <taxon>Metazoa</taxon>
        <taxon>Chordata</taxon>
        <taxon>Craniata</taxon>
        <taxon>Vertebrata</taxon>
        <taxon>Euteleostomi</taxon>
        <taxon>Mammalia</taxon>
        <taxon>Eutheria</taxon>
        <taxon>Laurasiatheria</taxon>
        <taxon>Artiodactyla</taxon>
        <taxon>Ruminantia</taxon>
        <taxon>Pecora</taxon>
        <taxon>Bovidae</taxon>
        <taxon>Caprinae</taxon>
        <taxon>Ovis</taxon>
    </lineage>
</organism>
<dbReference type="Pfam" id="PF07647">
    <property type="entry name" value="SAM_2"/>
    <property type="match status" value="1"/>
</dbReference>
<dbReference type="GO" id="GO:0048786">
    <property type="term" value="C:presynaptic active zone"/>
    <property type="evidence" value="ECO:0007669"/>
    <property type="project" value="TreeGrafter"/>
</dbReference>
<sequence length="553" mass="62045">MNEAHNKRLSDTVDRLLIEAKERLQLHLRERMAALEEKNTLIQELETSQRQIEEQHHHKGRLSEEIEKLRQEVDQLKGQGGPFVDGIHSRAYTGSATDVRFSMSTTAHASQGLHRCYSARREQSAKDWEPSPLPEVLVPTATPAFDSDRESSDVDEDEPGGLLGSMDVVSPSSRSDAQTLAMMLQEQLDAINEEIRMIQEEKESTELRAEELETRVTSGSMEALDLTQLHKRGSIPTSLTALSLASASPPLSGRATPKLTSRSAAQDLDRIGVMTLLWVGMPAWYVAACRANVKSGAIMSALSDTEIQREIGISNALHRLKLRLAIQEMVSLTSPSAPPTSRTTLVYGDMNHEWIGNQWLPSLGLPQYRSYFMECLVDARMLDHLTKKDLRVHLKMVDSSHRTSLQYGIMCLKRLNYDRKELEKRREESQHEIKDVLVWTNDQVIHWVQSIGLRDYAGNLHESGVHGALLALDENFDHNTLALVLQIPTQNTQARQVLEREFNNLLALGTDRKLDDDQVRKIGVVEMVQLGLELVQKGHQGLGLADKTGSSLL</sequence>
<dbReference type="CDD" id="cd09565">
    <property type="entry name" value="SAM_liprin-alpha1_2_3_4_repeat2"/>
    <property type="match status" value="1"/>
</dbReference>
<accession>A0AAD4U276</accession>
<dbReference type="InterPro" id="IPR029515">
    <property type="entry name" value="Liprin"/>
</dbReference>
<keyword evidence="1" id="KW-0677">Repeat</keyword>
<dbReference type="SUPFAM" id="SSF47769">
    <property type="entry name" value="SAM/Pointed domain"/>
    <property type="match status" value="3"/>
</dbReference>
<dbReference type="GO" id="GO:0050808">
    <property type="term" value="P:synapse organization"/>
    <property type="evidence" value="ECO:0007669"/>
    <property type="project" value="TreeGrafter"/>
</dbReference>
<evidence type="ECO:0000256" key="4">
    <source>
        <dbReference type="SAM" id="MobiDB-lite"/>
    </source>
</evidence>
<evidence type="ECO:0000256" key="2">
    <source>
        <dbReference type="ARBA" id="ARBA00023054"/>
    </source>
</evidence>
<dbReference type="AlphaFoldDB" id="A0AAD4U276"/>
<evidence type="ECO:0000256" key="3">
    <source>
        <dbReference type="SAM" id="Coils"/>
    </source>
</evidence>
<feature type="coiled-coil region" evidence="3">
    <location>
        <begin position="174"/>
        <end position="215"/>
    </location>
</feature>
<dbReference type="PROSITE" id="PS50105">
    <property type="entry name" value="SAM_DOMAIN"/>
    <property type="match status" value="3"/>
</dbReference>
<dbReference type="PANTHER" id="PTHR12587:SF5">
    <property type="entry name" value="LIPRIN-ALPHA-4"/>
    <property type="match status" value="1"/>
</dbReference>
<feature type="domain" description="SAM" evidence="5">
    <location>
        <begin position="439"/>
        <end position="508"/>
    </location>
</feature>
<name>A0AAD4U276_OVIAM</name>
<reference evidence="6" key="1">
    <citation type="submission" date="2022-03" db="EMBL/GenBank/DDBJ databases">
        <title>Genomic analyses of argali, domestic sheep and their hybrids provide insights into chromosomal evolution, heterosis and genetic basis of agronomic traits.</title>
        <authorList>
            <person name="Li M."/>
        </authorList>
    </citation>
    <scope>NUCLEOTIDE SEQUENCE</scope>
    <source>
        <strain evidence="6">CAU-MHL-2022a</strain>
        <tissue evidence="6">Skin</tissue>
    </source>
</reference>
<dbReference type="FunFam" id="1.10.150.50:FF:000004">
    <property type="entry name" value="PTPRF interacting protein alpha 1"/>
    <property type="match status" value="1"/>
</dbReference>
<gene>
    <name evidence="6" type="ORF">MG293_013369</name>
</gene>
<evidence type="ECO:0000313" key="6">
    <source>
        <dbReference type="EMBL" id="KAI4537166.1"/>
    </source>
</evidence>
<dbReference type="InterPro" id="IPR037621">
    <property type="entry name" value="LIP-1_SAM_2"/>
</dbReference>
<comment type="caution">
    <text evidence="6">The sequence shown here is derived from an EMBL/GenBank/DDBJ whole genome shotgun (WGS) entry which is preliminary data.</text>
</comment>
<dbReference type="InterPro" id="IPR013761">
    <property type="entry name" value="SAM/pointed_sf"/>
</dbReference>
<dbReference type="Pfam" id="PF00536">
    <property type="entry name" value="SAM_1"/>
    <property type="match status" value="1"/>
</dbReference>
<protein>
    <recommendedName>
        <fullName evidence="5">SAM domain-containing protein</fullName>
    </recommendedName>
</protein>